<feature type="non-terminal residue" evidence="2">
    <location>
        <position position="1"/>
    </location>
</feature>
<comment type="caution">
    <text evidence="2">The sequence shown here is derived from an EMBL/GenBank/DDBJ whole genome shotgun (WGS) entry which is preliminary data.</text>
</comment>
<protein>
    <submittedName>
        <fullName evidence="2">Uncharacterized protein</fullName>
    </submittedName>
</protein>
<dbReference type="AlphaFoldDB" id="K0TRC8"/>
<name>K0TRC8_THAOC</name>
<evidence type="ECO:0000313" key="3">
    <source>
        <dbReference type="Proteomes" id="UP000266841"/>
    </source>
</evidence>
<gene>
    <name evidence="2" type="ORF">THAOC_00588</name>
</gene>
<organism evidence="2 3">
    <name type="scientific">Thalassiosira oceanica</name>
    <name type="common">Marine diatom</name>
    <dbReference type="NCBI Taxonomy" id="159749"/>
    <lineage>
        <taxon>Eukaryota</taxon>
        <taxon>Sar</taxon>
        <taxon>Stramenopiles</taxon>
        <taxon>Ochrophyta</taxon>
        <taxon>Bacillariophyta</taxon>
        <taxon>Coscinodiscophyceae</taxon>
        <taxon>Thalassiosirophycidae</taxon>
        <taxon>Thalassiosirales</taxon>
        <taxon>Thalassiosiraceae</taxon>
        <taxon>Thalassiosira</taxon>
    </lineage>
</organism>
<dbReference type="EMBL" id="AGNL01000692">
    <property type="protein sequence ID" value="EJK77572.1"/>
    <property type="molecule type" value="Genomic_DNA"/>
</dbReference>
<sequence>RDATHVRGRRGRAPRAPGPRGRPDRPENDAPTHVPTLDLLSNFFAACPLGRRDRLLGRRRVGVKPGEAEEPDSQADIPDVSRKGCPARTPVE</sequence>
<feature type="compositionally biased region" description="Basic residues" evidence="1">
    <location>
        <begin position="1"/>
        <end position="13"/>
    </location>
</feature>
<evidence type="ECO:0000313" key="2">
    <source>
        <dbReference type="EMBL" id="EJK77572.1"/>
    </source>
</evidence>
<feature type="region of interest" description="Disordered" evidence="1">
    <location>
        <begin position="62"/>
        <end position="92"/>
    </location>
</feature>
<dbReference type="Proteomes" id="UP000266841">
    <property type="component" value="Unassembled WGS sequence"/>
</dbReference>
<evidence type="ECO:0000256" key="1">
    <source>
        <dbReference type="SAM" id="MobiDB-lite"/>
    </source>
</evidence>
<feature type="compositionally biased region" description="Basic and acidic residues" evidence="1">
    <location>
        <begin position="21"/>
        <end position="30"/>
    </location>
</feature>
<proteinExistence type="predicted"/>
<reference evidence="2 3" key="1">
    <citation type="journal article" date="2012" name="Genome Biol.">
        <title>Genome and low-iron response of an oceanic diatom adapted to chronic iron limitation.</title>
        <authorList>
            <person name="Lommer M."/>
            <person name="Specht M."/>
            <person name="Roy A.S."/>
            <person name="Kraemer L."/>
            <person name="Andreson R."/>
            <person name="Gutowska M.A."/>
            <person name="Wolf J."/>
            <person name="Bergner S.V."/>
            <person name="Schilhabel M.B."/>
            <person name="Klostermeier U.C."/>
            <person name="Beiko R.G."/>
            <person name="Rosenstiel P."/>
            <person name="Hippler M."/>
            <person name="Laroche J."/>
        </authorList>
    </citation>
    <scope>NUCLEOTIDE SEQUENCE [LARGE SCALE GENOMIC DNA]</scope>
    <source>
        <strain evidence="2 3">CCMP1005</strain>
    </source>
</reference>
<accession>K0TRC8</accession>
<keyword evidence="3" id="KW-1185">Reference proteome</keyword>
<feature type="region of interest" description="Disordered" evidence="1">
    <location>
        <begin position="1"/>
        <end position="34"/>
    </location>
</feature>